<organism evidence="2 3">
    <name type="scientific">Ancylostoma ceylanicum</name>
    <dbReference type="NCBI Taxonomy" id="53326"/>
    <lineage>
        <taxon>Eukaryota</taxon>
        <taxon>Metazoa</taxon>
        <taxon>Ecdysozoa</taxon>
        <taxon>Nematoda</taxon>
        <taxon>Chromadorea</taxon>
        <taxon>Rhabditida</taxon>
        <taxon>Rhabditina</taxon>
        <taxon>Rhabditomorpha</taxon>
        <taxon>Strongyloidea</taxon>
        <taxon>Ancylostomatidae</taxon>
        <taxon>Ancylostomatinae</taxon>
        <taxon>Ancylostoma</taxon>
    </lineage>
</organism>
<evidence type="ECO:0000313" key="2">
    <source>
        <dbReference type="EMBL" id="EYC44889.1"/>
    </source>
</evidence>
<dbReference type="OrthoDB" id="10495559at2759"/>
<feature type="chain" id="PRO_5001495040" evidence="1">
    <location>
        <begin position="17"/>
        <end position="84"/>
    </location>
</feature>
<feature type="signal peptide" evidence="1">
    <location>
        <begin position="1"/>
        <end position="16"/>
    </location>
</feature>
<protein>
    <submittedName>
        <fullName evidence="2">Uncharacterized protein</fullName>
    </submittedName>
</protein>
<accession>A0A016WYH3</accession>
<evidence type="ECO:0000256" key="1">
    <source>
        <dbReference type="SAM" id="SignalP"/>
    </source>
</evidence>
<reference evidence="3" key="1">
    <citation type="journal article" date="2015" name="Nat. Genet.">
        <title>The genome and transcriptome of the zoonotic hookworm Ancylostoma ceylanicum identify infection-specific gene families.</title>
        <authorList>
            <person name="Schwarz E.M."/>
            <person name="Hu Y."/>
            <person name="Antoshechkin I."/>
            <person name="Miller M.M."/>
            <person name="Sternberg P.W."/>
            <person name="Aroian R.V."/>
        </authorList>
    </citation>
    <scope>NUCLEOTIDE SEQUENCE</scope>
    <source>
        <strain evidence="3">HY135</strain>
    </source>
</reference>
<dbReference type="AlphaFoldDB" id="A0A016WYH3"/>
<gene>
    <name evidence="2" type="primary">Acey_s0446.g1598</name>
    <name evidence="2" type="ORF">Y032_0446g1598</name>
</gene>
<dbReference type="EMBL" id="JARK01000046">
    <property type="protein sequence ID" value="EYC44889.1"/>
    <property type="molecule type" value="Genomic_DNA"/>
</dbReference>
<keyword evidence="3" id="KW-1185">Reference proteome</keyword>
<evidence type="ECO:0000313" key="3">
    <source>
        <dbReference type="Proteomes" id="UP000024635"/>
    </source>
</evidence>
<proteinExistence type="predicted"/>
<sequence length="84" mass="9514">MRLLILILALIQLAIGISICSKRDSSVGRLLSTFTEPMCSGWCRVRGCGSGRCRLAYKSYGDRGDRHECVCDRCRNPYNLYSDY</sequence>
<name>A0A016WYH3_9BILA</name>
<dbReference type="Proteomes" id="UP000024635">
    <property type="component" value="Unassembled WGS sequence"/>
</dbReference>
<comment type="caution">
    <text evidence="2">The sequence shown here is derived from an EMBL/GenBank/DDBJ whole genome shotgun (WGS) entry which is preliminary data.</text>
</comment>
<keyword evidence="1" id="KW-0732">Signal</keyword>